<dbReference type="EMBL" id="CM042058">
    <property type="protein sequence ID" value="KAI3685640.1"/>
    <property type="molecule type" value="Genomic_DNA"/>
</dbReference>
<keyword evidence="2" id="KW-1185">Reference proteome</keyword>
<reference evidence="1 2" key="2">
    <citation type="journal article" date="2022" name="Mol. Ecol. Resour.">
        <title>The genomes of chicory, endive, great burdock and yacon provide insights into Asteraceae paleo-polyploidization history and plant inulin production.</title>
        <authorList>
            <person name="Fan W."/>
            <person name="Wang S."/>
            <person name="Wang H."/>
            <person name="Wang A."/>
            <person name="Jiang F."/>
            <person name="Liu H."/>
            <person name="Zhao H."/>
            <person name="Xu D."/>
            <person name="Zhang Y."/>
        </authorList>
    </citation>
    <scope>NUCLEOTIDE SEQUENCE [LARGE SCALE GENOMIC DNA]</scope>
    <source>
        <strain evidence="2">cv. Niubang</strain>
    </source>
</reference>
<accession>A0ACB8YJI8</accession>
<protein>
    <submittedName>
        <fullName evidence="1">Uncharacterized protein</fullName>
    </submittedName>
</protein>
<evidence type="ECO:0000313" key="2">
    <source>
        <dbReference type="Proteomes" id="UP001055879"/>
    </source>
</evidence>
<dbReference type="Proteomes" id="UP001055879">
    <property type="component" value="Linkage Group LG12"/>
</dbReference>
<name>A0ACB8YJI8_ARCLA</name>
<comment type="caution">
    <text evidence="1">The sequence shown here is derived from an EMBL/GenBank/DDBJ whole genome shotgun (WGS) entry which is preliminary data.</text>
</comment>
<sequence>MSISDRFSTNLLFVSRRRELGLLHWWSATTKKGYGGGTLNFDKEQLGFASAADLSALLGFCLGALRNLLLLLTTHHEFMENKSADMAPSEGLVPLDAMMHEARVSNEAAMHATSSRSNSTVAEDAAHKNFTVYQMDVKTAFLNDILKEEFEPRAISREEERPKGINELSGQGQGVNVEVESYLGSKKVDRIEKMEVGTPVHIKAPTLTSVVKTFRTLQNPLRGVFVDPLIDPNRFAALSSESGEGDSSETSVEGREIQPEHDGGLQGVVEGIKQQQSVTHD</sequence>
<gene>
    <name evidence="1" type="ORF">L6452_34894</name>
</gene>
<reference evidence="2" key="1">
    <citation type="journal article" date="2022" name="Mol. Ecol. Resour.">
        <title>The genomes of chicory, endive, great burdock and yacon provide insights into Asteraceae palaeo-polyploidization history and plant inulin production.</title>
        <authorList>
            <person name="Fan W."/>
            <person name="Wang S."/>
            <person name="Wang H."/>
            <person name="Wang A."/>
            <person name="Jiang F."/>
            <person name="Liu H."/>
            <person name="Zhao H."/>
            <person name="Xu D."/>
            <person name="Zhang Y."/>
        </authorList>
    </citation>
    <scope>NUCLEOTIDE SEQUENCE [LARGE SCALE GENOMIC DNA]</scope>
    <source>
        <strain evidence="2">cv. Niubang</strain>
    </source>
</reference>
<proteinExistence type="predicted"/>
<evidence type="ECO:0000313" key="1">
    <source>
        <dbReference type="EMBL" id="KAI3685640.1"/>
    </source>
</evidence>
<organism evidence="1 2">
    <name type="scientific">Arctium lappa</name>
    <name type="common">Greater burdock</name>
    <name type="synonym">Lappa major</name>
    <dbReference type="NCBI Taxonomy" id="4217"/>
    <lineage>
        <taxon>Eukaryota</taxon>
        <taxon>Viridiplantae</taxon>
        <taxon>Streptophyta</taxon>
        <taxon>Embryophyta</taxon>
        <taxon>Tracheophyta</taxon>
        <taxon>Spermatophyta</taxon>
        <taxon>Magnoliopsida</taxon>
        <taxon>eudicotyledons</taxon>
        <taxon>Gunneridae</taxon>
        <taxon>Pentapetalae</taxon>
        <taxon>asterids</taxon>
        <taxon>campanulids</taxon>
        <taxon>Asterales</taxon>
        <taxon>Asteraceae</taxon>
        <taxon>Carduoideae</taxon>
        <taxon>Cardueae</taxon>
        <taxon>Arctiinae</taxon>
        <taxon>Arctium</taxon>
    </lineage>
</organism>